<dbReference type="RefSeq" id="WP_007980388.1">
    <property type="nucleotide sequence ID" value="NZ_AEMG01000012.1"/>
</dbReference>
<dbReference type="STRING" id="797209.GCA_000376445_00864"/>
<dbReference type="OrthoDB" id="248378at2157"/>
<keyword evidence="1" id="KW-0472">Membrane</keyword>
<proteinExistence type="predicted"/>
<dbReference type="EMBL" id="AEMG01000012">
    <property type="protein sequence ID" value="EFW91730.1"/>
    <property type="molecule type" value="Genomic_DNA"/>
</dbReference>
<dbReference type="PATRIC" id="fig|797209.4.peg.2515"/>
<feature type="transmembrane region" description="Helical" evidence="1">
    <location>
        <begin position="34"/>
        <end position="55"/>
    </location>
</feature>
<comment type="caution">
    <text evidence="2">The sequence shown here is derived from an EMBL/GenBank/DDBJ whole genome shotgun (WGS) entry which is preliminary data.</text>
</comment>
<protein>
    <submittedName>
        <fullName evidence="2">Uncharacterized protein</fullName>
    </submittedName>
</protein>
<dbReference type="Proteomes" id="UP000003751">
    <property type="component" value="Unassembled WGS sequence"/>
</dbReference>
<evidence type="ECO:0000313" key="3">
    <source>
        <dbReference type="Proteomes" id="UP000003751"/>
    </source>
</evidence>
<reference evidence="2 3" key="1">
    <citation type="journal article" date="2014" name="ISME J.">
        <title>Trehalose/2-sulfotrehalose biosynthesis and glycine-betaine uptake are widely spread mechanisms for osmoadaptation in the Halobacteriales.</title>
        <authorList>
            <person name="Youssef N.H."/>
            <person name="Savage-Ashlock K.N."/>
            <person name="McCully A.L."/>
            <person name="Luedtke B."/>
            <person name="Shaw E.I."/>
            <person name="Hoff W.D."/>
            <person name="Elshahed M.S."/>
        </authorList>
    </citation>
    <scope>NUCLEOTIDE SEQUENCE [LARGE SCALE GENOMIC DNA]</scope>
    <source>
        <strain evidence="2 3">DX253</strain>
    </source>
</reference>
<sequence length="61" mass="6113">MPNGLNLKLTGVGAMICGVVWVLTTYSVRVSNPFLARLAGVVGVGLAALAVVDALDGGLSD</sequence>
<evidence type="ECO:0000313" key="2">
    <source>
        <dbReference type="EMBL" id="EFW91730.1"/>
    </source>
</evidence>
<feature type="transmembrane region" description="Helical" evidence="1">
    <location>
        <begin position="7"/>
        <end position="28"/>
    </location>
</feature>
<organism evidence="2 3">
    <name type="scientific">Haladaptatus paucihalophilus DX253</name>
    <dbReference type="NCBI Taxonomy" id="797209"/>
    <lineage>
        <taxon>Archaea</taxon>
        <taxon>Methanobacteriati</taxon>
        <taxon>Methanobacteriota</taxon>
        <taxon>Stenosarchaea group</taxon>
        <taxon>Halobacteria</taxon>
        <taxon>Halobacteriales</taxon>
        <taxon>Haladaptataceae</taxon>
        <taxon>Haladaptatus</taxon>
    </lineage>
</organism>
<gene>
    <name evidence="2" type="ORF">ZOD2009_12792</name>
</gene>
<evidence type="ECO:0000256" key="1">
    <source>
        <dbReference type="SAM" id="Phobius"/>
    </source>
</evidence>
<keyword evidence="1" id="KW-1133">Transmembrane helix</keyword>
<dbReference type="AlphaFoldDB" id="E7QUS3"/>
<keyword evidence="1" id="KW-0812">Transmembrane</keyword>
<accession>E7QUS3</accession>
<name>E7QUS3_HALPU</name>